<evidence type="ECO:0000313" key="2">
    <source>
        <dbReference type="Proteomes" id="UP000035904"/>
    </source>
</evidence>
<dbReference type="PATRIC" id="fig|1392.242.peg.5720"/>
<evidence type="ECO:0000313" key="1">
    <source>
        <dbReference type="EMBL" id="KLV18378.1"/>
    </source>
</evidence>
<dbReference type="AlphaFoldDB" id="A0A0J1HXG5"/>
<comment type="caution">
    <text evidence="1">The sequence shown here is derived from an EMBL/GenBank/DDBJ whole genome shotgun (WGS) entry which is preliminary data.</text>
</comment>
<reference evidence="1 2" key="1">
    <citation type="submission" date="2015-05" db="EMBL/GenBank/DDBJ databases">
        <title>Whole genome sequence and identification of bacterial endophytes from Costus igneus.</title>
        <authorList>
            <person name="Lee Y.P."/>
            <person name="Gan H.M."/>
            <person name="Eng W."/>
            <person name="Wheatley M.S."/>
            <person name="Caraballo A."/>
            <person name="Polter S."/>
            <person name="Savka M.A."/>
            <person name="Hudson A.O."/>
        </authorList>
    </citation>
    <scope>NUCLEOTIDE SEQUENCE [LARGE SCALE GENOMIC DNA]</scope>
    <source>
        <strain evidence="1 2">RIT375</strain>
    </source>
</reference>
<proteinExistence type="predicted"/>
<dbReference type="RefSeq" id="WP_047956678.1">
    <property type="nucleotide sequence ID" value="NZ_LDPG01000007.1"/>
</dbReference>
<dbReference type="EMBL" id="LDPG01000007">
    <property type="protein sequence ID" value="KLV18378.1"/>
    <property type="molecule type" value="Genomic_DNA"/>
</dbReference>
<sequence length="138" mass="16287">MYRSQKKDLLKKELVHLILSPLNITENFFHQMAKNHLEAHIDLLLCFQDNVTLFEIAKLYECPQTVMCKVIKLEKELTNSHKGANTSYLNSIEQTITTLRKYYKECNGKVTDTQLEPISRLQKRLHEYYEGQLLLSKR</sequence>
<gene>
    <name evidence="1" type="ORF">ABW01_13450</name>
</gene>
<name>A0A0J1HXG5_BACAN</name>
<dbReference type="Proteomes" id="UP000035904">
    <property type="component" value="Unassembled WGS sequence"/>
</dbReference>
<accession>A0A0J1HXG5</accession>
<protein>
    <submittedName>
        <fullName evidence="1">Uncharacterized protein</fullName>
    </submittedName>
</protein>
<organism evidence="1 2">
    <name type="scientific">Bacillus anthracis</name>
    <name type="common">anthrax bacterium</name>
    <dbReference type="NCBI Taxonomy" id="1392"/>
    <lineage>
        <taxon>Bacteria</taxon>
        <taxon>Bacillati</taxon>
        <taxon>Bacillota</taxon>
        <taxon>Bacilli</taxon>
        <taxon>Bacillales</taxon>
        <taxon>Bacillaceae</taxon>
        <taxon>Bacillus</taxon>
        <taxon>Bacillus cereus group</taxon>
    </lineage>
</organism>